<keyword evidence="1" id="KW-0808">Transferase</keyword>
<dbReference type="OrthoDB" id="9778870at2"/>
<evidence type="ECO:0000256" key="1">
    <source>
        <dbReference type="ARBA" id="ARBA00022679"/>
    </source>
</evidence>
<dbReference type="KEGG" id="rdi:CMV14_06295"/>
<dbReference type="AlphaFoldDB" id="A0A2A4FPB1"/>
<dbReference type="GO" id="GO:0016740">
    <property type="term" value="F:transferase activity"/>
    <property type="evidence" value="ECO:0007669"/>
    <property type="project" value="UniProtKB-KW"/>
</dbReference>
<keyword evidence="5" id="KW-1185">Reference proteome</keyword>
<gene>
    <name evidence="4" type="ORF">COO09_21465</name>
</gene>
<dbReference type="Pfam" id="PF05686">
    <property type="entry name" value="Glyco_transf_90"/>
    <property type="match status" value="1"/>
</dbReference>
<protein>
    <recommendedName>
        <fullName evidence="3">Glycosyl transferase CAP10 domain-containing protein</fullName>
    </recommendedName>
</protein>
<dbReference type="PANTHER" id="PTHR12203:SF35">
    <property type="entry name" value="PROTEIN O-GLUCOSYLTRANSFERASE 1"/>
    <property type="match status" value="1"/>
</dbReference>
<sequence length="362" mass="40592">MGAAGAAGERPSGDDRLFQGRRPRAGLRAGPMSETQSPAWREIVTTVPREGLAAMIGIHVNPDLAIVARLGTGHADYRYFVSGWPGEIDNRVSLSLTYVEHLRGIMEASDPARPTRREILFQLEDNPVNVPSASWESRHDWDGIRLIPDLYYFMASGYEGFDPAVGPWKERKPSVVWRGASTGLFHQTESTLDNLPRYRMSRLAAQLGERADVGLTQVAQAASAEEADLISQRLEREGLMKPFMPMTEMARHRFILDIDGNSNSWNFMQKLRLGCCVLRVESQWRQWFSDRLIPWEHYVPVAPDLSDLVERAEWCFSHPGECEAIAAQGTKFAFDMRFADEMPRAAQIAFAADGASEHDVNG</sequence>
<feature type="domain" description="Glycosyl transferase CAP10" evidence="3">
    <location>
        <begin position="118"/>
        <end position="339"/>
    </location>
</feature>
<evidence type="ECO:0000256" key="2">
    <source>
        <dbReference type="SAM" id="MobiDB-lite"/>
    </source>
</evidence>
<proteinExistence type="predicted"/>
<organism evidence="4 5">
    <name type="scientific">Rhizorhabdus dicambivorans</name>
    <dbReference type="NCBI Taxonomy" id="1850238"/>
    <lineage>
        <taxon>Bacteria</taxon>
        <taxon>Pseudomonadati</taxon>
        <taxon>Pseudomonadota</taxon>
        <taxon>Alphaproteobacteria</taxon>
        <taxon>Sphingomonadales</taxon>
        <taxon>Sphingomonadaceae</taxon>
        <taxon>Rhizorhabdus</taxon>
    </lineage>
</organism>
<dbReference type="EMBL" id="NWUF01000032">
    <property type="protein sequence ID" value="PCE40243.1"/>
    <property type="molecule type" value="Genomic_DNA"/>
</dbReference>
<dbReference type="SMART" id="SM00672">
    <property type="entry name" value="CAP10"/>
    <property type="match status" value="1"/>
</dbReference>
<evidence type="ECO:0000313" key="4">
    <source>
        <dbReference type="EMBL" id="PCE40243.1"/>
    </source>
</evidence>
<dbReference type="InterPro" id="IPR006598">
    <property type="entry name" value="CAP10"/>
</dbReference>
<evidence type="ECO:0000313" key="5">
    <source>
        <dbReference type="Proteomes" id="UP000218934"/>
    </source>
</evidence>
<accession>A0A2A4FPB1</accession>
<name>A0A2A4FPB1_9SPHN</name>
<comment type="caution">
    <text evidence="4">The sequence shown here is derived from an EMBL/GenBank/DDBJ whole genome shotgun (WGS) entry which is preliminary data.</text>
</comment>
<dbReference type="Proteomes" id="UP000218934">
    <property type="component" value="Unassembled WGS sequence"/>
</dbReference>
<reference evidence="4 5" key="1">
    <citation type="submission" date="2017-09" db="EMBL/GenBank/DDBJ databases">
        <title>The Catabolism of 3,6-Dichlorosalicylic acid is Initiated by the Cytochrome P450 Monooxygenase DsmABC in Rhizorhabdus dicambivorans Ndbn-20.</title>
        <authorList>
            <person name="Na L."/>
        </authorList>
    </citation>
    <scope>NUCLEOTIDE SEQUENCE [LARGE SCALE GENOMIC DNA]</scope>
    <source>
        <strain evidence="4 5">Ndbn-20m</strain>
    </source>
</reference>
<evidence type="ECO:0000259" key="3">
    <source>
        <dbReference type="SMART" id="SM00672"/>
    </source>
</evidence>
<dbReference type="InterPro" id="IPR051091">
    <property type="entry name" value="O-Glucosyltr/Glycosyltrsf_90"/>
</dbReference>
<dbReference type="PANTHER" id="PTHR12203">
    <property type="entry name" value="KDEL LYS-ASP-GLU-LEU CONTAINING - RELATED"/>
    <property type="match status" value="1"/>
</dbReference>
<feature type="region of interest" description="Disordered" evidence="2">
    <location>
        <begin position="1"/>
        <end position="36"/>
    </location>
</feature>